<dbReference type="Proteomes" id="UP001165960">
    <property type="component" value="Unassembled WGS sequence"/>
</dbReference>
<sequence>MVPKGCVNSPTVTTYKLYVPKVKVPIDAPKKCVHKPSVITYKVYKPNNNESILSPSLDLQSGVIYPTIFVAHGFDTQDTKVSTTAEQAISAGKDGDISPPSLNPKDSIIYPNIIVAHEFTPQAAKIPNLKDQPITTNSSGTSQKSDSNTGDLTWLWIIIGSVVGVCVLVEIVFFVMKG</sequence>
<comment type="caution">
    <text evidence="1">The sequence shown here is derived from an EMBL/GenBank/DDBJ whole genome shotgun (WGS) entry which is preliminary data.</text>
</comment>
<evidence type="ECO:0000313" key="1">
    <source>
        <dbReference type="EMBL" id="KAJ9065472.1"/>
    </source>
</evidence>
<dbReference type="EMBL" id="QTSX02004347">
    <property type="protein sequence ID" value="KAJ9065472.1"/>
    <property type="molecule type" value="Genomic_DNA"/>
</dbReference>
<gene>
    <name evidence="1" type="ORF">DSO57_1019380</name>
</gene>
<organism evidence="1 2">
    <name type="scientific">Entomophthora muscae</name>
    <dbReference type="NCBI Taxonomy" id="34485"/>
    <lineage>
        <taxon>Eukaryota</taxon>
        <taxon>Fungi</taxon>
        <taxon>Fungi incertae sedis</taxon>
        <taxon>Zoopagomycota</taxon>
        <taxon>Entomophthoromycotina</taxon>
        <taxon>Entomophthoromycetes</taxon>
        <taxon>Entomophthorales</taxon>
        <taxon>Entomophthoraceae</taxon>
        <taxon>Entomophthora</taxon>
    </lineage>
</organism>
<protein>
    <submittedName>
        <fullName evidence="1">Uncharacterized protein</fullName>
    </submittedName>
</protein>
<reference evidence="1" key="1">
    <citation type="submission" date="2022-04" db="EMBL/GenBank/DDBJ databases">
        <title>Genome of the entomopathogenic fungus Entomophthora muscae.</title>
        <authorList>
            <person name="Elya C."/>
            <person name="Lovett B.R."/>
            <person name="Lee E."/>
            <person name="Macias A.M."/>
            <person name="Hajek A.E."/>
            <person name="De Bivort B.L."/>
            <person name="Kasson M.T."/>
            <person name="De Fine Licht H.H."/>
            <person name="Stajich J.E."/>
        </authorList>
    </citation>
    <scope>NUCLEOTIDE SEQUENCE</scope>
    <source>
        <strain evidence="1">Berkeley</strain>
    </source>
</reference>
<keyword evidence="2" id="KW-1185">Reference proteome</keyword>
<proteinExistence type="predicted"/>
<name>A0ACC2ST80_9FUNG</name>
<accession>A0ACC2ST80</accession>
<evidence type="ECO:0000313" key="2">
    <source>
        <dbReference type="Proteomes" id="UP001165960"/>
    </source>
</evidence>